<dbReference type="GO" id="GO:0000049">
    <property type="term" value="F:tRNA binding"/>
    <property type="evidence" value="ECO:0007669"/>
    <property type="project" value="UniProtKB-UniRule"/>
</dbReference>
<comment type="caution">
    <text evidence="9">The sequence shown here is derived from an EMBL/GenBank/DDBJ whole genome shotgun (WGS) entry which is preliminary data.</text>
</comment>
<comment type="function">
    <text evidence="6">One of the primary rRNA binding proteins, it binds directly to 16S rRNA where it nucleates assembly of the head domain of the 30S subunit. Is located at the subunit interface close to the decoding center, probably blocks exit of the E-site tRNA.</text>
</comment>
<name>A0A2H5XDJ4_9BACT</name>
<keyword evidence="4 6" id="KW-0689">Ribosomal protein</keyword>
<keyword evidence="5 6" id="KW-0687">Ribonucleoprotein</keyword>
<dbReference type="AlphaFoldDB" id="A0A2H5XDJ4"/>
<dbReference type="GO" id="GO:0019843">
    <property type="term" value="F:rRNA binding"/>
    <property type="evidence" value="ECO:0007669"/>
    <property type="project" value="UniProtKB-UniRule"/>
</dbReference>
<dbReference type="GO" id="GO:0003735">
    <property type="term" value="F:structural constituent of ribosome"/>
    <property type="evidence" value="ECO:0007669"/>
    <property type="project" value="InterPro"/>
</dbReference>
<dbReference type="HAMAP" id="MF_00480_B">
    <property type="entry name" value="Ribosomal_uS7_B"/>
    <property type="match status" value="1"/>
</dbReference>
<dbReference type="Gene3D" id="1.10.455.10">
    <property type="entry name" value="Ribosomal protein S7 domain"/>
    <property type="match status" value="1"/>
</dbReference>
<dbReference type="NCBIfam" id="TIGR01029">
    <property type="entry name" value="rpsG_bact"/>
    <property type="match status" value="1"/>
</dbReference>
<dbReference type="GO" id="GO:0015935">
    <property type="term" value="C:small ribosomal subunit"/>
    <property type="evidence" value="ECO:0007669"/>
    <property type="project" value="InterPro"/>
</dbReference>
<dbReference type="InterPro" id="IPR023798">
    <property type="entry name" value="Ribosomal_uS7_dom"/>
</dbReference>
<evidence type="ECO:0000256" key="6">
    <source>
        <dbReference type="HAMAP-Rule" id="MF_00480"/>
    </source>
</evidence>
<evidence type="ECO:0000256" key="3">
    <source>
        <dbReference type="ARBA" id="ARBA00022884"/>
    </source>
</evidence>
<comment type="subunit">
    <text evidence="6">Part of the 30S ribosomal subunit. Contacts proteins S9 and S11.</text>
</comment>
<reference evidence="10" key="1">
    <citation type="submission" date="2017-09" db="EMBL/GenBank/DDBJ databases">
        <title>Metaegenomics of thermophilic ammonia-oxidizing enrichment culture.</title>
        <authorList>
            <person name="Kato S."/>
            <person name="Suzuki K."/>
        </authorList>
    </citation>
    <scope>NUCLEOTIDE SEQUENCE [LARGE SCALE GENOMIC DNA]</scope>
</reference>
<dbReference type="InterPro" id="IPR036823">
    <property type="entry name" value="Ribosomal_uS7_dom_sf"/>
</dbReference>
<evidence type="ECO:0000256" key="1">
    <source>
        <dbReference type="ARBA" id="ARBA00007151"/>
    </source>
</evidence>
<dbReference type="FunFam" id="1.10.455.10:FF:000001">
    <property type="entry name" value="30S ribosomal protein S7"/>
    <property type="match status" value="1"/>
</dbReference>
<evidence type="ECO:0000313" key="10">
    <source>
        <dbReference type="Proteomes" id="UP000236173"/>
    </source>
</evidence>
<evidence type="ECO:0000256" key="7">
    <source>
        <dbReference type="RuleBase" id="RU003619"/>
    </source>
</evidence>
<protein>
    <recommendedName>
        <fullName evidence="6">Small ribosomal subunit protein uS7</fullName>
    </recommendedName>
</protein>
<dbReference type="Proteomes" id="UP000236173">
    <property type="component" value="Unassembled WGS sequence"/>
</dbReference>
<evidence type="ECO:0000259" key="8">
    <source>
        <dbReference type="Pfam" id="PF00177"/>
    </source>
</evidence>
<evidence type="ECO:0000256" key="5">
    <source>
        <dbReference type="ARBA" id="ARBA00023274"/>
    </source>
</evidence>
<dbReference type="SUPFAM" id="SSF47973">
    <property type="entry name" value="Ribosomal protein S7"/>
    <property type="match status" value="1"/>
</dbReference>
<feature type="domain" description="Small ribosomal subunit protein uS7" evidence="8">
    <location>
        <begin position="2"/>
        <end position="161"/>
    </location>
</feature>
<evidence type="ECO:0000256" key="4">
    <source>
        <dbReference type="ARBA" id="ARBA00022980"/>
    </source>
</evidence>
<sequence>MPRRGFVPRREVVPDPIYRSKLLQRLINKVMEKGKKSQAERIVYGALQLIHEATKRNPLEVLTEAVKNCIPLVETRPRRVGGATYQVPIEVRPARRVSLALRWIVNAARDRDRREVANFFRSPHAKTMAHQLALELIEAAQGRGGAVRMKEETHRIAEANRAFAHYRW</sequence>
<dbReference type="PANTHER" id="PTHR11205">
    <property type="entry name" value="RIBOSOMAL PROTEIN S7"/>
    <property type="match status" value="1"/>
</dbReference>
<dbReference type="InterPro" id="IPR020606">
    <property type="entry name" value="Ribosomal_uS7_CS"/>
</dbReference>
<organism evidence="9 10">
    <name type="scientific">Candidatus Fervidibacter japonicus</name>
    <dbReference type="NCBI Taxonomy" id="2035412"/>
    <lineage>
        <taxon>Bacteria</taxon>
        <taxon>Candidatus Fervidibacterota</taxon>
        <taxon>Candidatus Fervidibacter</taxon>
    </lineage>
</organism>
<dbReference type="CDD" id="cd14869">
    <property type="entry name" value="uS7_Bacteria"/>
    <property type="match status" value="1"/>
</dbReference>
<accession>A0A2H5XDJ4</accession>
<dbReference type="Pfam" id="PF00177">
    <property type="entry name" value="Ribosomal_S7"/>
    <property type="match status" value="1"/>
</dbReference>
<proteinExistence type="inferred from homology"/>
<dbReference type="GO" id="GO:0006412">
    <property type="term" value="P:translation"/>
    <property type="evidence" value="ECO:0007669"/>
    <property type="project" value="UniProtKB-UniRule"/>
</dbReference>
<dbReference type="PROSITE" id="PS00052">
    <property type="entry name" value="RIBOSOMAL_S7"/>
    <property type="match status" value="1"/>
</dbReference>
<keyword evidence="6" id="KW-0820">tRNA-binding</keyword>
<keyword evidence="3 6" id="KW-0694">RNA-binding</keyword>
<comment type="similarity">
    <text evidence="1 6 7">Belongs to the universal ribosomal protein uS7 family.</text>
</comment>
<dbReference type="InterPro" id="IPR000235">
    <property type="entry name" value="Ribosomal_uS7"/>
</dbReference>
<evidence type="ECO:0000313" key="9">
    <source>
        <dbReference type="EMBL" id="GBC99244.1"/>
    </source>
</evidence>
<dbReference type="InterPro" id="IPR005717">
    <property type="entry name" value="Ribosomal_uS7_bac/org-type"/>
</dbReference>
<gene>
    <name evidence="6 9" type="primary">rpsG</name>
    <name evidence="9" type="ORF">HRbin17_01766</name>
</gene>
<dbReference type="EMBL" id="BEHT01000023">
    <property type="protein sequence ID" value="GBC99244.1"/>
    <property type="molecule type" value="Genomic_DNA"/>
</dbReference>
<evidence type="ECO:0000256" key="2">
    <source>
        <dbReference type="ARBA" id="ARBA00022730"/>
    </source>
</evidence>
<dbReference type="PIRSF" id="PIRSF002122">
    <property type="entry name" value="RPS7p_RPS7a_RPS5e_RPS7o"/>
    <property type="match status" value="1"/>
</dbReference>
<keyword evidence="2 6" id="KW-0699">rRNA-binding</keyword>